<sequence>MARPLSSPRIPATPSRPPPRQSSRVTTPVRHANYVRPDKDTRRSLVLKDQPSSIPAIKIVNGHLHLPAPPSLAL</sequence>
<evidence type="ECO:0000313" key="3">
    <source>
        <dbReference type="Proteomes" id="UP001164743"/>
    </source>
</evidence>
<accession>A0ABY7D0Q3</accession>
<keyword evidence="3" id="KW-1185">Reference proteome</keyword>
<evidence type="ECO:0000256" key="1">
    <source>
        <dbReference type="SAM" id="MobiDB-lite"/>
    </source>
</evidence>
<proteinExistence type="predicted"/>
<dbReference type="EMBL" id="CP110434">
    <property type="protein sequence ID" value="WAQ91144.1"/>
    <property type="molecule type" value="Genomic_DNA"/>
</dbReference>
<feature type="compositionally biased region" description="Low complexity" evidence="1">
    <location>
        <begin position="1"/>
        <end position="13"/>
    </location>
</feature>
<protein>
    <submittedName>
        <fullName evidence="2">Uncharacterized protein</fullName>
    </submittedName>
</protein>
<organism evidence="2 3">
    <name type="scientific">Puccinia triticina</name>
    <dbReference type="NCBI Taxonomy" id="208348"/>
    <lineage>
        <taxon>Eukaryota</taxon>
        <taxon>Fungi</taxon>
        <taxon>Dikarya</taxon>
        <taxon>Basidiomycota</taxon>
        <taxon>Pucciniomycotina</taxon>
        <taxon>Pucciniomycetes</taxon>
        <taxon>Pucciniales</taxon>
        <taxon>Pucciniaceae</taxon>
        <taxon>Puccinia</taxon>
    </lineage>
</organism>
<evidence type="ECO:0000313" key="2">
    <source>
        <dbReference type="EMBL" id="WAQ91144.1"/>
    </source>
</evidence>
<name>A0ABY7D0Q3_9BASI</name>
<dbReference type="GeneID" id="77803830"/>
<feature type="region of interest" description="Disordered" evidence="1">
    <location>
        <begin position="1"/>
        <end position="30"/>
    </location>
</feature>
<reference evidence="2" key="1">
    <citation type="submission" date="2022-10" db="EMBL/GenBank/DDBJ databases">
        <title>Puccinia triticina Genome sequencing and assembly.</title>
        <authorList>
            <person name="Li C."/>
        </authorList>
    </citation>
    <scope>NUCLEOTIDE SEQUENCE</scope>
    <source>
        <strain evidence="2">Pt15</strain>
    </source>
</reference>
<gene>
    <name evidence="2" type="ORF">PtA15_14A24</name>
</gene>
<dbReference type="Proteomes" id="UP001164743">
    <property type="component" value="Chromosome 14A"/>
</dbReference>
<dbReference type="RefSeq" id="XP_053026699.1">
    <property type="nucleotide sequence ID" value="XM_053162946.1"/>
</dbReference>